<dbReference type="PANTHER" id="PTHR41368:SF1">
    <property type="entry name" value="PROTEIN YGHO"/>
    <property type="match status" value="1"/>
</dbReference>
<accession>A0A9D2DEN4</accession>
<dbReference type="SUPFAM" id="SSF55729">
    <property type="entry name" value="Acyl-CoA N-acyltransferases (Nat)"/>
    <property type="match status" value="1"/>
</dbReference>
<dbReference type="Proteomes" id="UP000824014">
    <property type="component" value="Unassembled WGS sequence"/>
</dbReference>
<dbReference type="EMBL" id="DXCC01000020">
    <property type="protein sequence ID" value="HIZ15477.1"/>
    <property type="molecule type" value="Genomic_DNA"/>
</dbReference>
<dbReference type="Gene3D" id="3.40.630.30">
    <property type="match status" value="1"/>
</dbReference>
<dbReference type="PANTHER" id="PTHR41368">
    <property type="entry name" value="PROTEIN YGHO"/>
    <property type="match status" value="1"/>
</dbReference>
<sequence length="401" mass="47290">MDMEKYTLEEVRTRRQAREFLSMARKLYKGNRNWVQPLDDDIEKVFDPARNRMFEGGEAIRWLLRNGQGDVVGRIAAFYNADQAAAEEQPTGGCGFFECINSQEAANMLFDAARDWLRSKGMEAMDGPINFGPRDEWWGCLVQGFELQPLYTNPYNLPYYKELFEGYGFQNYFNQYTYQRNMRVGEFNPTVYARVKRLEETPGYRFDHIDKRNLEQVADDFRLIYNKAWANFPGVRPMTREQAQSMMKAMKPIIDEKLIYFAYFNDEPVGFFIMVPDLNRVIGRFHGKLNLVNKLRLMAMLKFTHKADRVFAIIFGVTPEFHGRGIESGIMHEFERAVARGDIHYKTLELAWMGDFNPVMIRMVENYVCAHRNKTHVTYRYLFDRTREFHRCPRLGLKRNA</sequence>
<reference evidence="1" key="1">
    <citation type="journal article" date="2021" name="PeerJ">
        <title>Extensive microbial diversity within the chicken gut microbiome revealed by metagenomics and culture.</title>
        <authorList>
            <person name="Gilroy R."/>
            <person name="Ravi A."/>
            <person name="Getino M."/>
            <person name="Pursley I."/>
            <person name="Horton D.L."/>
            <person name="Alikhan N.F."/>
            <person name="Baker D."/>
            <person name="Gharbi K."/>
            <person name="Hall N."/>
            <person name="Watson M."/>
            <person name="Adriaenssens E.M."/>
            <person name="Foster-Nyarko E."/>
            <person name="Jarju S."/>
            <person name="Secka A."/>
            <person name="Antonio M."/>
            <person name="Oren A."/>
            <person name="Chaudhuri R.R."/>
            <person name="La Ragione R."/>
            <person name="Hildebrand F."/>
            <person name="Pallen M.J."/>
        </authorList>
    </citation>
    <scope>NUCLEOTIDE SEQUENCE</scope>
    <source>
        <strain evidence="1">ChiHjej11B10-19426</strain>
    </source>
</reference>
<dbReference type="AlphaFoldDB" id="A0A9D2DEN4"/>
<dbReference type="InterPro" id="IPR039968">
    <property type="entry name" value="BcerS-like"/>
</dbReference>
<gene>
    <name evidence="1" type="ORF">H9816_06165</name>
</gene>
<reference evidence="1" key="2">
    <citation type="submission" date="2021-04" db="EMBL/GenBank/DDBJ databases">
        <authorList>
            <person name="Gilroy R."/>
        </authorList>
    </citation>
    <scope>NUCLEOTIDE SEQUENCE</scope>
    <source>
        <strain evidence="1">ChiHjej11B10-19426</strain>
    </source>
</reference>
<evidence type="ECO:0000313" key="2">
    <source>
        <dbReference type="Proteomes" id="UP000824014"/>
    </source>
</evidence>
<dbReference type="InterPro" id="IPR016181">
    <property type="entry name" value="Acyl_CoA_acyltransferase"/>
</dbReference>
<organism evidence="1 2">
    <name type="scientific">Candidatus Tidjanibacter faecipullorum</name>
    <dbReference type="NCBI Taxonomy" id="2838766"/>
    <lineage>
        <taxon>Bacteria</taxon>
        <taxon>Pseudomonadati</taxon>
        <taxon>Bacteroidota</taxon>
        <taxon>Bacteroidia</taxon>
        <taxon>Bacteroidales</taxon>
        <taxon>Rikenellaceae</taxon>
        <taxon>Tidjanibacter</taxon>
    </lineage>
</organism>
<name>A0A9D2DEN4_9BACT</name>
<comment type="caution">
    <text evidence="1">The sequence shown here is derived from an EMBL/GenBank/DDBJ whole genome shotgun (WGS) entry which is preliminary data.</text>
</comment>
<evidence type="ECO:0008006" key="3">
    <source>
        <dbReference type="Google" id="ProtNLM"/>
    </source>
</evidence>
<evidence type="ECO:0000313" key="1">
    <source>
        <dbReference type="EMBL" id="HIZ15477.1"/>
    </source>
</evidence>
<protein>
    <recommendedName>
        <fullName evidence="3">N-acetyltransferase</fullName>
    </recommendedName>
</protein>
<proteinExistence type="predicted"/>